<evidence type="ECO:0000313" key="4">
    <source>
        <dbReference type="Proteomes" id="UP000581688"/>
    </source>
</evidence>
<evidence type="ECO:0000256" key="2">
    <source>
        <dbReference type="SAM" id="SignalP"/>
    </source>
</evidence>
<keyword evidence="2" id="KW-0732">Signal</keyword>
<dbReference type="Proteomes" id="UP000581688">
    <property type="component" value="Unassembled WGS sequence"/>
</dbReference>
<dbReference type="PROSITE" id="PS51257">
    <property type="entry name" value="PROKAR_LIPOPROTEIN"/>
    <property type="match status" value="1"/>
</dbReference>
<accession>A0A841PS17</accession>
<gene>
    <name evidence="3" type="ORF">HNQ94_000011</name>
</gene>
<feature type="compositionally biased region" description="Polar residues" evidence="1">
    <location>
        <begin position="27"/>
        <end position="40"/>
    </location>
</feature>
<evidence type="ECO:0000256" key="1">
    <source>
        <dbReference type="SAM" id="MobiDB-lite"/>
    </source>
</evidence>
<feature type="region of interest" description="Disordered" evidence="1">
    <location>
        <begin position="27"/>
        <end position="50"/>
    </location>
</feature>
<dbReference type="RefSeq" id="WP_174496224.1">
    <property type="nucleotide sequence ID" value="NZ_CADDWK010000007.1"/>
</dbReference>
<proteinExistence type="predicted"/>
<reference evidence="3 4" key="1">
    <citation type="submission" date="2020-08" db="EMBL/GenBank/DDBJ databases">
        <title>Genomic Encyclopedia of Type Strains, Phase IV (KMG-IV): sequencing the most valuable type-strain genomes for metagenomic binning, comparative biology and taxonomic classification.</title>
        <authorList>
            <person name="Goeker M."/>
        </authorList>
    </citation>
    <scope>NUCLEOTIDE SEQUENCE [LARGE SCALE GENOMIC DNA]</scope>
    <source>
        <strain evidence="3 4">DSM 19612</strain>
    </source>
</reference>
<protein>
    <submittedName>
        <fullName evidence="3">Uncharacterized protein</fullName>
    </submittedName>
</protein>
<feature type="chain" id="PRO_5039028295" evidence="2">
    <location>
        <begin position="21"/>
        <end position="380"/>
    </location>
</feature>
<sequence length="380" mass="42985">MNRRSYTLLIALLIFLTACGDQTANQEDLQDGQQAGNESSIKTDDKSGMGKMNEIEPTILGSTMKVFSDLVVEERDNDILIHNEDLSINLSIEPFKKELYEEKMQAFDVPSIEGVSSLDEDEVDLDVNLRYYFTYPENNEIIHKIILAGIKQDYLATIILPDNIGEEEILAQHYAMLNSIADLTMDEAITLNDGCKPEQKENELIVCHDGELTSYSATLVSTAITASFRQGQLSEEEENKRHEISLMVPNDFDTLVPKNDLNIGNIGLEMPFGVDDYYHASITVGMMTPDKYKSYASLMYEEGGREPEFIDLNDYPGMEDYSYGLRQVWGENGESYYIFIKPYEKDGIAEHLNVRISLKGRAFSDKQFFEKVVAIASTIQ</sequence>
<dbReference type="EMBL" id="JACHGH010000001">
    <property type="protein sequence ID" value="MBB6451590.1"/>
    <property type="molecule type" value="Genomic_DNA"/>
</dbReference>
<keyword evidence="4" id="KW-1185">Reference proteome</keyword>
<dbReference type="AlphaFoldDB" id="A0A841PS17"/>
<comment type="caution">
    <text evidence="3">The sequence shown here is derived from an EMBL/GenBank/DDBJ whole genome shotgun (WGS) entry which is preliminary data.</text>
</comment>
<name>A0A841PS17_9BACI</name>
<feature type="signal peptide" evidence="2">
    <location>
        <begin position="1"/>
        <end position="20"/>
    </location>
</feature>
<evidence type="ECO:0000313" key="3">
    <source>
        <dbReference type="EMBL" id="MBB6451590.1"/>
    </source>
</evidence>
<organism evidence="3 4">
    <name type="scientific">Salirhabdus euzebyi</name>
    <dbReference type="NCBI Taxonomy" id="394506"/>
    <lineage>
        <taxon>Bacteria</taxon>
        <taxon>Bacillati</taxon>
        <taxon>Bacillota</taxon>
        <taxon>Bacilli</taxon>
        <taxon>Bacillales</taxon>
        <taxon>Bacillaceae</taxon>
        <taxon>Salirhabdus</taxon>
    </lineage>
</organism>